<evidence type="ECO:0000256" key="3">
    <source>
        <dbReference type="ARBA" id="ARBA00022692"/>
    </source>
</evidence>
<dbReference type="GO" id="GO:0005794">
    <property type="term" value="C:Golgi apparatus"/>
    <property type="evidence" value="ECO:0007669"/>
    <property type="project" value="TreeGrafter"/>
</dbReference>
<comment type="catalytic activity">
    <reaction evidence="7">
        <text>L-cysteinyl-[protein] + hexadecanoyl-CoA = S-hexadecanoyl-L-cysteinyl-[protein] + CoA</text>
        <dbReference type="Rhea" id="RHEA:36683"/>
        <dbReference type="Rhea" id="RHEA-COMP:10131"/>
        <dbReference type="Rhea" id="RHEA-COMP:11032"/>
        <dbReference type="ChEBI" id="CHEBI:29950"/>
        <dbReference type="ChEBI" id="CHEBI:57287"/>
        <dbReference type="ChEBI" id="CHEBI:57379"/>
        <dbReference type="ChEBI" id="CHEBI:74151"/>
        <dbReference type="EC" id="2.3.1.225"/>
    </reaction>
</comment>
<evidence type="ECO:0000256" key="7">
    <source>
        <dbReference type="RuleBase" id="RU079119"/>
    </source>
</evidence>
<sequence length="337" mass="40583">MLAEKLNDEKFLRYAMGRLYRYMWIPCRIILYFGTVLHVMFFINLVKEDTDSIANPIIKKIWLPIYAISTLHFHVFYHILVYMSGNQHVTTPKFPPMEKRFSKEQIKGFKPLVRELLSHSHKTEEDVKKFCIENDYEKEMRYCEKCKADKPYSMSHCSTCKRCTYRLDHHCPWVNNCVSMENNKIFLSFLVWCVIVFPQNYWLLWYFEESEAYKSHCHLNAFIYWQSSMIAYSVSCYCGMEMYLNFSGRTFLELLSQISRGPAIPKFDLEATWRDYHFINFGTYNLFPSLLFPYFYTTPITGQEYCFIERKTEKEDFIQKHSEMLKKVFEKYNIKTA</sequence>
<evidence type="ECO:0000256" key="4">
    <source>
        <dbReference type="ARBA" id="ARBA00022989"/>
    </source>
</evidence>
<keyword evidence="5 7" id="KW-0472">Membrane</keyword>
<comment type="domain">
    <text evidence="7">The DHHC domain is required for palmitoyltransferase activity.</text>
</comment>
<keyword evidence="3 7" id="KW-0812">Transmembrane</keyword>
<dbReference type="EC" id="2.3.1.225" evidence="7"/>
<feature type="transmembrane region" description="Helical" evidence="7">
    <location>
        <begin position="223"/>
        <end position="244"/>
    </location>
</feature>
<evidence type="ECO:0000256" key="1">
    <source>
        <dbReference type="ARBA" id="ARBA00004141"/>
    </source>
</evidence>
<dbReference type="Proteomes" id="UP001295684">
    <property type="component" value="Unassembled WGS sequence"/>
</dbReference>
<feature type="transmembrane region" description="Helical" evidence="7">
    <location>
        <begin position="63"/>
        <end position="83"/>
    </location>
</feature>
<evidence type="ECO:0000313" key="9">
    <source>
        <dbReference type="EMBL" id="CAI2373355.1"/>
    </source>
</evidence>
<dbReference type="GO" id="GO:0005783">
    <property type="term" value="C:endoplasmic reticulum"/>
    <property type="evidence" value="ECO:0007669"/>
    <property type="project" value="TreeGrafter"/>
</dbReference>
<dbReference type="GO" id="GO:0006612">
    <property type="term" value="P:protein targeting to membrane"/>
    <property type="evidence" value="ECO:0007669"/>
    <property type="project" value="TreeGrafter"/>
</dbReference>
<dbReference type="AlphaFoldDB" id="A0AAD2CWK8"/>
<dbReference type="GO" id="GO:0016020">
    <property type="term" value="C:membrane"/>
    <property type="evidence" value="ECO:0007669"/>
    <property type="project" value="UniProtKB-SubCell"/>
</dbReference>
<accession>A0AAD2CWK8</accession>
<keyword evidence="2 7" id="KW-0808">Transferase</keyword>
<keyword evidence="10" id="KW-1185">Reference proteome</keyword>
<evidence type="ECO:0000256" key="5">
    <source>
        <dbReference type="ARBA" id="ARBA00023136"/>
    </source>
</evidence>
<evidence type="ECO:0000256" key="2">
    <source>
        <dbReference type="ARBA" id="ARBA00022679"/>
    </source>
</evidence>
<name>A0AAD2CWK8_EUPCR</name>
<organism evidence="9 10">
    <name type="scientific">Euplotes crassus</name>
    <dbReference type="NCBI Taxonomy" id="5936"/>
    <lineage>
        <taxon>Eukaryota</taxon>
        <taxon>Sar</taxon>
        <taxon>Alveolata</taxon>
        <taxon>Ciliophora</taxon>
        <taxon>Intramacronucleata</taxon>
        <taxon>Spirotrichea</taxon>
        <taxon>Hypotrichia</taxon>
        <taxon>Euplotida</taxon>
        <taxon>Euplotidae</taxon>
        <taxon>Moneuplotes</taxon>
    </lineage>
</organism>
<evidence type="ECO:0000313" key="10">
    <source>
        <dbReference type="Proteomes" id="UP001295684"/>
    </source>
</evidence>
<comment type="similarity">
    <text evidence="7">Belongs to the DHHC palmitoyltransferase family.</text>
</comment>
<dbReference type="InterPro" id="IPR039859">
    <property type="entry name" value="PFA4/ZDH16/20/ERF2-like"/>
</dbReference>
<feature type="transmembrane region" description="Helical" evidence="7">
    <location>
        <begin position="185"/>
        <end position="203"/>
    </location>
</feature>
<dbReference type="PROSITE" id="PS50216">
    <property type="entry name" value="DHHC"/>
    <property type="match status" value="1"/>
</dbReference>
<keyword evidence="4 7" id="KW-1133">Transmembrane helix</keyword>
<comment type="subcellular location">
    <subcellularLocation>
        <location evidence="1">Membrane</location>
        <topology evidence="1">Multi-pass membrane protein</topology>
    </subcellularLocation>
</comment>
<comment type="caution">
    <text evidence="9">The sequence shown here is derived from an EMBL/GenBank/DDBJ whole genome shotgun (WGS) entry which is preliminary data.</text>
</comment>
<gene>
    <name evidence="9" type="ORF">ECRASSUSDP1_LOCUS14698</name>
</gene>
<dbReference type="InterPro" id="IPR001594">
    <property type="entry name" value="Palmitoyltrfase_DHHC"/>
</dbReference>
<dbReference type="Pfam" id="PF01529">
    <property type="entry name" value="DHHC"/>
    <property type="match status" value="1"/>
</dbReference>
<dbReference type="PANTHER" id="PTHR22883">
    <property type="entry name" value="ZINC FINGER DHHC DOMAIN CONTAINING PROTEIN"/>
    <property type="match status" value="1"/>
</dbReference>
<evidence type="ECO:0000259" key="8">
    <source>
        <dbReference type="Pfam" id="PF01529"/>
    </source>
</evidence>
<keyword evidence="6 7" id="KW-0012">Acyltransferase</keyword>
<protein>
    <recommendedName>
        <fullName evidence="7">Palmitoyltransferase</fullName>
        <ecNumber evidence="7">2.3.1.225</ecNumber>
    </recommendedName>
</protein>
<dbReference type="GO" id="GO:0019706">
    <property type="term" value="F:protein-cysteine S-palmitoyltransferase activity"/>
    <property type="evidence" value="ECO:0007669"/>
    <property type="project" value="UniProtKB-EC"/>
</dbReference>
<dbReference type="EMBL" id="CAMPGE010014698">
    <property type="protein sequence ID" value="CAI2373355.1"/>
    <property type="molecule type" value="Genomic_DNA"/>
</dbReference>
<evidence type="ECO:0000256" key="6">
    <source>
        <dbReference type="ARBA" id="ARBA00023315"/>
    </source>
</evidence>
<reference evidence="9" key="1">
    <citation type="submission" date="2023-07" db="EMBL/GenBank/DDBJ databases">
        <authorList>
            <consortium name="AG Swart"/>
            <person name="Singh M."/>
            <person name="Singh A."/>
            <person name="Seah K."/>
            <person name="Emmerich C."/>
        </authorList>
    </citation>
    <scope>NUCLEOTIDE SEQUENCE</scope>
    <source>
        <strain evidence="9">DP1</strain>
    </source>
</reference>
<proteinExistence type="inferred from homology"/>
<feature type="domain" description="Palmitoyltransferase DHHC" evidence="8">
    <location>
        <begin position="138"/>
        <end position="255"/>
    </location>
</feature>
<feature type="transmembrane region" description="Helical" evidence="7">
    <location>
        <begin position="21"/>
        <end position="43"/>
    </location>
</feature>